<sequence>MRSTPHGPLLHPRTSSVRQDAITYPYAYAAPGGQTPSAGCEHDDNTAAEAGPARRCVPVRGNRATPASNTNPYPSDVSCSLSYPEPAPAVATTQPSSTFQQDQKPVVYTVQNTTTDTHTHETEYGGVLTIRTTTVTRTITERLVASDEDDDSSENGEVHLEDARSEASLPSLPH</sequence>
<dbReference type="Proteomes" id="UP000318821">
    <property type="component" value="Unassembled WGS sequence"/>
</dbReference>
<reference evidence="2 5" key="1">
    <citation type="journal article" date="2018" name="Sci. Rep.">
        <title>A complete Leishmania donovani reference genome identifies novel genetic variations associated with virulence.</title>
        <authorList>
            <person name="Lypaczewski P."/>
            <person name="Hoshizaki J."/>
            <person name="Zhang W.-W."/>
            <person name="McCall L.-I."/>
            <person name="Torcivia-Rodriguez J."/>
            <person name="Simonyan V."/>
            <person name="Kaur A."/>
            <person name="Dewar K."/>
            <person name="Matlashewski G."/>
        </authorList>
    </citation>
    <scope>NUCLEOTIDE SEQUENCE [LARGE SCALE GENOMIC DNA]</scope>
    <source>
        <strain evidence="2 5">LdCL</strain>
    </source>
</reference>
<feature type="compositionally biased region" description="Polar residues" evidence="1">
    <location>
        <begin position="65"/>
        <end position="80"/>
    </location>
</feature>
<dbReference type="EMBL" id="CP029503">
    <property type="protein sequence ID" value="AYU75868.1"/>
    <property type="molecule type" value="Genomic_DNA"/>
</dbReference>
<protein>
    <submittedName>
        <fullName evidence="3">Hypothetical_protein_conserved</fullName>
    </submittedName>
</protein>
<dbReference type="EMBL" id="RHLD01000063">
    <property type="protein sequence ID" value="TPP43024.1"/>
    <property type="molecule type" value="Genomic_DNA"/>
</dbReference>
<reference evidence="4" key="3">
    <citation type="submission" date="2019-02" db="EMBL/GenBank/DDBJ databases">
        <title>FDA dAtabase for Regulatory Grade micrObial Sequences (FDA-ARGOS): Supporting development and validation of Infectious Disease Dx tests.</title>
        <authorList>
            <person name="Duncan R."/>
            <person name="Fisher C."/>
            <person name="Tallon L.J."/>
            <person name="Sadzewicz L."/>
            <person name="Sengamalay N."/>
            <person name="Ott S."/>
            <person name="Godinez A."/>
            <person name="Nagaraj S."/>
            <person name="Nadendla S."/>
            <person name="Sichtig H."/>
        </authorList>
    </citation>
    <scope>NUCLEOTIDE SEQUENCE</scope>
    <source>
        <strain evidence="4">FDAARGOS_360</strain>
    </source>
</reference>
<accession>A0A3S7WNW2</accession>
<reference evidence="3" key="4">
    <citation type="submission" date="2020-06" db="EMBL/GenBank/DDBJ databases">
        <authorList>
            <person name="Camacho E."/>
            <person name="Gonzalez-de la Fuente S."/>
            <person name="Rastrojo A."/>
            <person name="Peiro-Pastor R."/>
            <person name="Solana JC."/>
            <person name="Tabera L."/>
            <person name="Gamarro F."/>
            <person name="Carrasco-Ramiro F."/>
            <person name="Requena JM."/>
            <person name="Aguado B."/>
        </authorList>
    </citation>
    <scope>NUCLEOTIDE SEQUENCE</scope>
</reference>
<organism evidence="2 5">
    <name type="scientific">Leishmania donovani</name>
    <dbReference type="NCBI Taxonomy" id="5661"/>
    <lineage>
        <taxon>Eukaryota</taxon>
        <taxon>Discoba</taxon>
        <taxon>Euglenozoa</taxon>
        <taxon>Kinetoplastea</taxon>
        <taxon>Metakinetoplastina</taxon>
        <taxon>Trypanosomatida</taxon>
        <taxon>Trypanosomatidae</taxon>
        <taxon>Leishmaniinae</taxon>
        <taxon>Leishmania</taxon>
    </lineage>
</organism>
<evidence type="ECO:0000313" key="3">
    <source>
        <dbReference type="EMBL" id="CAC5427221.1"/>
    </source>
</evidence>
<dbReference type="AlphaFoldDB" id="A0A3S7WNW2"/>
<dbReference type="VEuPathDB" id="TriTrypDB:LDHU3_04.1100"/>
<dbReference type="Proteomes" id="UP000601710">
    <property type="component" value="Chromosome 4"/>
</dbReference>
<feature type="compositionally biased region" description="Basic and acidic residues" evidence="1">
    <location>
        <begin position="156"/>
        <end position="165"/>
    </location>
</feature>
<feature type="region of interest" description="Disordered" evidence="1">
    <location>
        <begin position="142"/>
        <end position="174"/>
    </location>
</feature>
<evidence type="ECO:0000313" key="4">
    <source>
        <dbReference type="EMBL" id="TPP43024.1"/>
    </source>
</evidence>
<evidence type="ECO:0000256" key="1">
    <source>
        <dbReference type="SAM" id="MobiDB-lite"/>
    </source>
</evidence>
<dbReference type="OrthoDB" id="10401174at2759"/>
<evidence type="ECO:0000313" key="6">
    <source>
        <dbReference type="Proteomes" id="UP000318821"/>
    </source>
</evidence>
<feature type="region of interest" description="Disordered" evidence="1">
    <location>
        <begin position="28"/>
        <end position="80"/>
    </location>
</feature>
<evidence type="ECO:0000313" key="2">
    <source>
        <dbReference type="EMBL" id="AYU75868.1"/>
    </source>
</evidence>
<evidence type="ECO:0000313" key="5">
    <source>
        <dbReference type="Proteomes" id="UP000274082"/>
    </source>
</evidence>
<reference evidence="6" key="2">
    <citation type="submission" date="2019-02" db="EMBL/GenBank/DDBJ databases">
        <title>FDA dAtabase for Regulatory Grade micrObial Sequences (FDA-ARGOS): Supporting development and validation of Infectious Disease Dx tests.</title>
        <authorList>
            <person name="Duncan R."/>
            <person name="Fisher C."/>
            <person name="Tallon L."/>
            <person name="Sadzewicz L."/>
            <person name="Sengamalay N."/>
            <person name="Ott S."/>
            <person name="Godinez A."/>
            <person name="Nagaraj S."/>
            <person name="Vavikolanu K."/>
            <person name="Vyas G."/>
            <person name="Nadendla S."/>
            <person name="Aluvathingal J."/>
            <person name="Sichtig H."/>
        </authorList>
    </citation>
    <scope>NUCLEOTIDE SEQUENCE [LARGE SCALE GENOMIC DNA]</scope>
    <source>
        <strain evidence="6">FDAARGOS_360</strain>
    </source>
</reference>
<dbReference type="Proteomes" id="UP000274082">
    <property type="component" value="Chromosome 4"/>
</dbReference>
<name>A0A3S7WNW2_LEIDO</name>
<keyword evidence="5" id="KW-1185">Reference proteome</keyword>
<dbReference type="EMBL" id="LR812624">
    <property type="protein sequence ID" value="CAC5427221.1"/>
    <property type="molecule type" value="Genomic_DNA"/>
</dbReference>
<dbReference type="VEuPathDB" id="TriTrypDB:LdBPK_040880.1"/>
<gene>
    <name evidence="4" type="ORF">CGC20_9465</name>
    <name evidence="2" type="ORF">LdCL_040014400</name>
    <name evidence="3" type="ORF">LDHU3_04.1100</name>
</gene>
<dbReference type="VEuPathDB" id="TriTrypDB:LdCL_040014400"/>
<proteinExistence type="predicted"/>